<organism evidence="11 12">
    <name type="scientific">Symmachiella dynata</name>
    <dbReference type="NCBI Taxonomy" id="2527995"/>
    <lineage>
        <taxon>Bacteria</taxon>
        <taxon>Pseudomonadati</taxon>
        <taxon>Planctomycetota</taxon>
        <taxon>Planctomycetia</taxon>
        <taxon>Planctomycetales</taxon>
        <taxon>Planctomycetaceae</taxon>
        <taxon>Symmachiella</taxon>
    </lineage>
</organism>
<keyword evidence="4" id="KW-0547">Nucleotide-binding</keyword>
<evidence type="ECO:0000256" key="6">
    <source>
        <dbReference type="ARBA" id="ARBA00023118"/>
    </source>
</evidence>
<comment type="subcellular location">
    <subcellularLocation>
        <location evidence="1">Cell membrane</location>
    </subcellularLocation>
</comment>
<evidence type="ECO:0000256" key="8">
    <source>
        <dbReference type="SAM" id="MobiDB-lite"/>
    </source>
</evidence>
<proteinExistence type="predicted"/>
<dbReference type="InterPro" id="IPR043760">
    <property type="entry name" value="PycTM_dom"/>
</dbReference>
<keyword evidence="2" id="KW-1003">Cell membrane</keyword>
<feature type="transmembrane region" description="Helical" evidence="9">
    <location>
        <begin position="83"/>
        <end position="106"/>
    </location>
</feature>
<evidence type="ECO:0000256" key="4">
    <source>
        <dbReference type="ARBA" id="ARBA00022741"/>
    </source>
</evidence>
<feature type="domain" description="Pycsar effector protein" evidence="10">
    <location>
        <begin position="34"/>
        <end position="197"/>
    </location>
</feature>
<reference evidence="11 12" key="1">
    <citation type="submission" date="2019-02" db="EMBL/GenBank/DDBJ databases">
        <title>Deep-cultivation of Planctomycetes and their phenomic and genomic characterization uncovers novel biology.</title>
        <authorList>
            <person name="Wiegand S."/>
            <person name="Jogler M."/>
            <person name="Boedeker C."/>
            <person name="Pinto D."/>
            <person name="Vollmers J."/>
            <person name="Rivas-Marin E."/>
            <person name="Kohn T."/>
            <person name="Peeters S.H."/>
            <person name="Heuer A."/>
            <person name="Rast P."/>
            <person name="Oberbeckmann S."/>
            <person name="Bunk B."/>
            <person name="Jeske O."/>
            <person name="Meyerdierks A."/>
            <person name="Storesund J.E."/>
            <person name="Kallscheuer N."/>
            <person name="Luecker S."/>
            <person name="Lage O.M."/>
            <person name="Pohl T."/>
            <person name="Merkel B.J."/>
            <person name="Hornburger P."/>
            <person name="Mueller R.-W."/>
            <person name="Bruemmer F."/>
            <person name="Labrenz M."/>
            <person name="Spormann A.M."/>
            <person name="Op den Camp H."/>
            <person name="Overmann J."/>
            <person name="Amann R."/>
            <person name="Jetten M.S.M."/>
            <person name="Mascher T."/>
            <person name="Medema M.H."/>
            <person name="Devos D.P."/>
            <person name="Kaster A.-K."/>
            <person name="Ovreas L."/>
            <person name="Rohde M."/>
            <person name="Galperin M.Y."/>
            <person name="Jogler C."/>
        </authorList>
    </citation>
    <scope>NUCLEOTIDE SEQUENCE [LARGE SCALE GENOMIC DNA]</scope>
    <source>
        <strain evidence="11 12">Mal52</strain>
    </source>
</reference>
<protein>
    <recommendedName>
        <fullName evidence="10">Pycsar effector protein domain-containing protein</fullName>
    </recommendedName>
</protein>
<feature type="transmembrane region" description="Helical" evidence="9">
    <location>
        <begin position="181"/>
        <end position="199"/>
    </location>
</feature>
<keyword evidence="3 9" id="KW-0812">Transmembrane</keyword>
<keyword evidence="12" id="KW-1185">Reference proteome</keyword>
<evidence type="ECO:0000256" key="1">
    <source>
        <dbReference type="ARBA" id="ARBA00004236"/>
    </source>
</evidence>
<evidence type="ECO:0000256" key="7">
    <source>
        <dbReference type="ARBA" id="ARBA00023136"/>
    </source>
</evidence>
<gene>
    <name evidence="11" type="ORF">Mal52_07790</name>
</gene>
<keyword evidence="7 9" id="KW-0472">Membrane</keyword>
<evidence type="ECO:0000256" key="9">
    <source>
        <dbReference type="SAM" id="Phobius"/>
    </source>
</evidence>
<feature type="region of interest" description="Disordered" evidence="8">
    <location>
        <begin position="1"/>
        <end position="22"/>
    </location>
</feature>
<dbReference type="RefSeq" id="WP_145374387.1">
    <property type="nucleotide sequence ID" value="NZ_CP036276.1"/>
</dbReference>
<keyword evidence="5 9" id="KW-1133">Transmembrane helix</keyword>
<feature type="transmembrane region" description="Helical" evidence="9">
    <location>
        <begin position="51"/>
        <end position="71"/>
    </location>
</feature>
<evidence type="ECO:0000256" key="2">
    <source>
        <dbReference type="ARBA" id="ARBA00022475"/>
    </source>
</evidence>
<sequence length="201" mass="22297">MTEKSNEEPVSSVPAATPEAEHVQAEDTANIIEAYHAVAEWIRFADAKSGVVLTVSAALAGILIPTIRPIIDDPEGIHLIPMWKAAALSFFGLFLIFLILSGVAAFRCINPFRLRGKHPSLERCSHFHPAAISDNYKIDQEQEFVRDCNQGGVVKFREEVLTALLIDSHISNSKYQRVSSAIQWFTVSVAFAFLYLLTIQL</sequence>
<evidence type="ECO:0000313" key="12">
    <source>
        <dbReference type="Proteomes" id="UP000319383"/>
    </source>
</evidence>
<evidence type="ECO:0000256" key="3">
    <source>
        <dbReference type="ARBA" id="ARBA00022692"/>
    </source>
</evidence>
<evidence type="ECO:0000259" key="10">
    <source>
        <dbReference type="Pfam" id="PF18967"/>
    </source>
</evidence>
<name>A0A517ZIL7_9PLAN</name>
<evidence type="ECO:0000313" key="11">
    <source>
        <dbReference type="EMBL" id="QDU42323.1"/>
    </source>
</evidence>
<keyword evidence="6" id="KW-0051">Antiviral defense</keyword>
<accession>A0A517ZIL7</accession>
<dbReference type="Pfam" id="PF18967">
    <property type="entry name" value="PycTM"/>
    <property type="match status" value="1"/>
</dbReference>
<dbReference type="Proteomes" id="UP000319383">
    <property type="component" value="Chromosome"/>
</dbReference>
<dbReference type="KEGG" id="sdyn:Mal52_07790"/>
<evidence type="ECO:0000256" key="5">
    <source>
        <dbReference type="ARBA" id="ARBA00022989"/>
    </source>
</evidence>
<dbReference type="EMBL" id="CP036276">
    <property type="protein sequence ID" value="QDU42323.1"/>
    <property type="molecule type" value="Genomic_DNA"/>
</dbReference>
<dbReference type="AlphaFoldDB" id="A0A517ZIL7"/>